<dbReference type="Gene3D" id="3.30.70.920">
    <property type="match status" value="1"/>
</dbReference>
<feature type="domain" description="HTH asnC-type" evidence="5">
    <location>
        <begin position="12"/>
        <end position="72"/>
    </location>
</feature>
<dbReference type="InterPro" id="IPR011008">
    <property type="entry name" value="Dimeric_a/b-barrel"/>
</dbReference>
<dbReference type="Pfam" id="PF13404">
    <property type="entry name" value="HTH_AsnC-type"/>
    <property type="match status" value="1"/>
</dbReference>
<dbReference type="PROSITE" id="PS50956">
    <property type="entry name" value="HTH_ASNC_2"/>
    <property type="match status" value="1"/>
</dbReference>
<evidence type="ECO:0000256" key="4">
    <source>
        <dbReference type="SAM" id="MobiDB-lite"/>
    </source>
</evidence>
<sequence>MITASPFDSVVLDPIDEQIVHALQIAPRVGFARMGEVLDIGETTAARRYRRLRRDGLVRVTLAVDPAALGLTVWHARIRCRPDGAEVVAEALGRRDDVSWVAIDAGGWEVTCSVRSTAGDQAQRLITRQLPKSQSVLDVEVAALLHTFVGGSATDWSAWSSPLSPDQQHALATDDELSRPPVTDGGTTTLRADDRAVLDVLARDGRTSYAALARLTDSTPGRVRRRVEALLAAGITYFDVDVAAAASGIRTVVGLWLSVTPRSLVTVGTALARHPHVPFAAAVTGRHNLTASLATRGFDDVYDTVTTTLADLDGIVGYEIVPVGRRIKFADARVTGDRLAPPEPVRGQRTRR</sequence>
<evidence type="ECO:0000256" key="2">
    <source>
        <dbReference type="ARBA" id="ARBA00023125"/>
    </source>
</evidence>
<dbReference type="InterPro" id="IPR036388">
    <property type="entry name" value="WH-like_DNA-bd_sf"/>
</dbReference>
<dbReference type="SUPFAM" id="SSF54909">
    <property type="entry name" value="Dimeric alpha+beta barrel"/>
    <property type="match status" value="1"/>
</dbReference>
<dbReference type="InterPro" id="IPR019888">
    <property type="entry name" value="Tscrpt_reg_AsnC-like"/>
</dbReference>
<protein>
    <submittedName>
        <fullName evidence="6">Lrp/AsnC family transcriptional regulator</fullName>
    </submittedName>
</protein>
<reference evidence="7" key="1">
    <citation type="journal article" date="2019" name="Int. J. Syst. Evol. Microbiol.">
        <title>The Global Catalogue of Microorganisms (GCM) 10K type strain sequencing project: providing services to taxonomists for standard genome sequencing and annotation.</title>
        <authorList>
            <consortium name="The Broad Institute Genomics Platform"/>
            <consortium name="The Broad Institute Genome Sequencing Center for Infectious Disease"/>
            <person name="Wu L."/>
            <person name="Ma J."/>
        </authorList>
    </citation>
    <scope>NUCLEOTIDE SEQUENCE [LARGE SCALE GENOMIC DNA]</scope>
    <source>
        <strain evidence="7">CCUG 50873</strain>
    </source>
</reference>
<dbReference type="SUPFAM" id="SSF46785">
    <property type="entry name" value="Winged helix' DNA-binding domain"/>
    <property type="match status" value="2"/>
</dbReference>
<gene>
    <name evidence="6" type="ORF">ACFQ04_18040</name>
</gene>
<evidence type="ECO:0000256" key="3">
    <source>
        <dbReference type="ARBA" id="ARBA00023163"/>
    </source>
</evidence>
<dbReference type="SMART" id="SM00344">
    <property type="entry name" value="HTH_ASNC"/>
    <property type="match status" value="2"/>
</dbReference>
<dbReference type="PANTHER" id="PTHR30154">
    <property type="entry name" value="LEUCINE-RESPONSIVE REGULATORY PROTEIN"/>
    <property type="match status" value="1"/>
</dbReference>
<proteinExistence type="predicted"/>
<name>A0ABW3GB52_9NOCA</name>
<dbReference type="InterPro" id="IPR036390">
    <property type="entry name" value="WH_DNA-bd_sf"/>
</dbReference>
<dbReference type="PANTHER" id="PTHR30154:SF34">
    <property type="entry name" value="TRANSCRIPTIONAL REGULATOR AZLB"/>
    <property type="match status" value="1"/>
</dbReference>
<evidence type="ECO:0000313" key="7">
    <source>
        <dbReference type="Proteomes" id="UP001597068"/>
    </source>
</evidence>
<organism evidence="6 7">
    <name type="scientific">Williamsia deligens</name>
    <dbReference type="NCBI Taxonomy" id="321325"/>
    <lineage>
        <taxon>Bacteria</taxon>
        <taxon>Bacillati</taxon>
        <taxon>Actinomycetota</taxon>
        <taxon>Actinomycetes</taxon>
        <taxon>Mycobacteriales</taxon>
        <taxon>Nocardiaceae</taxon>
        <taxon>Williamsia</taxon>
    </lineage>
</organism>
<evidence type="ECO:0000313" key="6">
    <source>
        <dbReference type="EMBL" id="MFD0927647.1"/>
    </source>
</evidence>
<dbReference type="Gene3D" id="1.10.10.10">
    <property type="entry name" value="Winged helix-like DNA-binding domain superfamily/Winged helix DNA-binding domain"/>
    <property type="match status" value="2"/>
</dbReference>
<accession>A0ABW3GB52</accession>
<dbReference type="RefSeq" id="WP_253648139.1">
    <property type="nucleotide sequence ID" value="NZ_BAAAMO010000001.1"/>
</dbReference>
<keyword evidence="3" id="KW-0804">Transcription</keyword>
<dbReference type="InterPro" id="IPR000485">
    <property type="entry name" value="AsnC-type_HTH_dom"/>
</dbReference>
<dbReference type="Pfam" id="PF13412">
    <property type="entry name" value="HTH_24"/>
    <property type="match status" value="1"/>
</dbReference>
<feature type="region of interest" description="Disordered" evidence="4">
    <location>
        <begin position="160"/>
        <end position="189"/>
    </location>
</feature>
<dbReference type="Proteomes" id="UP001597068">
    <property type="component" value="Unassembled WGS sequence"/>
</dbReference>
<dbReference type="EMBL" id="JBHTIL010000006">
    <property type="protein sequence ID" value="MFD0927647.1"/>
    <property type="molecule type" value="Genomic_DNA"/>
</dbReference>
<evidence type="ECO:0000259" key="5">
    <source>
        <dbReference type="PROSITE" id="PS50956"/>
    </source>
</evidence>
<keyword evidence="2" id="KW-0238">DNA-binding</keyword>
<keyword evidence="7" id="KW-1185">Reference proteome</keyword>
<comment type="caution">
    <text evidence="6">The sequence shown here is derived from an EMBL/GenBank/DDBJ whole genome shotgun (WGS) entry which is preliminary data.</text>
</comment>
<keyword evidence="1" id="KW-0805">Transcription regulation</keyword>
<evidence type="ECO:0000256" key="1">
    <source>
        <dbReference type="ARBA" id="ARBA00023015"/>
    </source>
</evidence>